<reference evidence="1" key="2">
    <citation type="journal article" date="2020" name="Nat. Commun.">
        <title>Large-scale genome sequencing of mycorrhizal fungi provides insights into the early evolution of symbiotic traits.</title>
        <authorList>
            <person name="Miyauchi S."/>
            <person name="Kiss E."/>
            <person name="Kuo A."/>
            <person name="Drula E."/>
            <person name="Kohler A."/>
            <person name="Sanchez-Garcia M."/>
            <person name="Morin E."/>
            <person name="Andreopoulos B."/>
            <person name="Barry K.W."/>
            <person name="Bonito G."/>
            <person name="Buee M."/>
            <person name="Carver A."/>
            <person name="Chen C."/>
            <person name="Cichocki N."/>
            <person name="Clum A."/>
            <person name="Culley D."/>
            <person name="Crous P.W."/>
            <person name="Fauchery L."/>
            <person name="Girlanda M."/>
            <person name="Hayes R.D."/>
            <person name="Keri Z."/>
            <person name="LaButti K."/>
            <person name="Lipzen A."/>
            <person name="Lombard V."/>
            <person name="Magnuson J."/>
            <person name="Maillard F."/>
            <person name="Murat C."/>
            <person name="Nolan M."/>
            <person name="Ohm R.A."/>
            <person name="Pangilinan J."/>
            <person name="Pereira M.F."/>
            <person name="Perotto S."/>
            <person name="Peter M."/>
            <person name="Pfister S."/>
            <person name="Riley R."/>
            <person name="Sitrit Y."/>
            <person name="Stielow J.B."/>
            <person name="Szollosi G."/>
            <person name="Zifcakova L."/>
            <person name="Stursova M."/>
            <person name="Spatafora J.W."/>
            <person name="Tedersoo L."/>
            <person name="Vaario L.M."/>
            <person name="Yamada A."/>
            <person name="Yan M."/>
            <person name="Wang P."/>
            <person name="Xu J."/>
            <person name="Bruns T."/>
            <person name="Baldrian P."/>
            <person name="Vilgalys R."/>
            <person name="Dunand C."/>
            <person name="Henrissat B."/>
            <person name="Grigoriev I.V."/>
            <person name="Hibbett D."/>
            <person name="Nagy L.G."/>
            <person name="Martin F.M."/>
        </authorList>
    </citation>
    <scope>NUCLEOTIDE SEQUENCE</scope>
    <source>
        <strain evidence="1">Prilba</strain>
    </source>
</reference>
<gene>
    <name evidence="1" type="ORF">DFH94DRAFT_708813</name>
</gene>
<evidence type="ECO:0000313" key="2">
    <source>
        <dbReference type="Proteomes" id="UP000759537"/>
    </source>
</evidence>
<protein>
    <submittedName>
        <fullName evidence="1">Uncharacterized protein</fullName>
    </submittedName>
</protein>
<organism evidence="1 2">
    <name type="scientific">Russula ochroleuca</name>
    <dbReference type="NCBI Taxonomy" id="152965"/>
    <lineage>
        <taxon>Eukaryota</taxon>
        <taxon>Fungi</taxon>
        <taxon>Dikarya</taxon>
        <taxon>Basidiomycota</taxon>
        <taxon>Agaricomycotina</taxon>
        <taxon>Agaricomycetes</taxon>
        <taxon>Russulales</taxon>
        <taxon>Russulaceae</taxon>
        <taxon>Russula</taxon>
    </lineage>
</organism>
<dbReference type="AlphaFoldDB" id="A0A9P5N3T3"/>
<dbReference type="OrthoDB" id="3265498at2759"/>
<dbReference type="Proteomes" id="UP000759537">
    <property type="component" value="Unassembled WGS sequence"/>
</dbReference>
<keyword evidence="2" id="KW-1185">Reference proteome</keyword>
<proteinExistence type="predicted"/>
<comment type="caution">
    <text evidence="1">The sequence shown here is derived from an EMBL/GenBank/DDBJ whole genome shotgun (WGS) entry which is preliminary data.</text>
</comment>
<name>A0A9P5N3T3_9AGAM</name>
<evidence type="ECO:0000313" key="1">
    <source>
        <dbReference type="EMBL" id="KAF8485909.1"/>
    </source>
</evidence>
<reference evidence="1" key="1">
    <citation type="submission" date="2019-10" db="EMBL/GenBank/DDBJ databases">
        <authorList>
            <consortium name="DOE Joint Genome Institute"/>
            <person name="Kuo A."/>
            <person name="Miyauchi S."/>
            <person name="Kiss E."/>
            <person name="Drula E."/>
            <person name="Kohler A."/>
            <person name="Sanchez-Garcia M."/>
            <person name="Andreopoulos B."/>
            <person name="Barry K.W."/>
            <person name="Bonito G."/>
            <person name="Buee M."/>
            <person name="Carver A."/>
            <person name="Chen C."/>
            <person name="Cichocki N."/>
            <person name="Clum A."/>
            <person name="Culley D."/>
            <person name="Crous P.W."/>
            <person name="Fauchery L."/>
            <person name="Girlanda M."/>
            <person name="Hayes R."/>
            <person name="Keri Z."/>
            <person name="LaButti K."/>
            <person name="Lipzen A."/>
            <person name="Lombard V."/>
            <person name="Magnuson J."/>
            <person name="Maillard F."/>
            <person name="Morin E."/>
            <person name="Murat C."/>
            <person name="Nolan M."/>
            <person name="Ohm R."/>
            <person name="Pangilinan J."/>
            <person name="Pereira M."/>
            <person name="Perotto S."/>
            <person name="Peter M."/>
            <person name="Riley R."/>
            <person name="Sitrit Y."/>
            <person name="Stielow B."/>
            <person name="Szollosi G."/>
            <person name="Zifcakova L."/>
            <person name="Stursova M."/>
            <person name="Spatafora J.W."/>
            <person name="Tedersoo L."/>
            <person name="Vaario L.-M."/>
            <person name="Yamada A."/>
            <person name="Yan M."/>
            <person name="Wang P."/>
            <person name="Xu J."/>
            <person name="Bruns T."/>
            <person name="Baldrian P."/>
            <person name="Vilgalys R."/>
            <person name="Henrissat B."/>
            <person name="Grigoriev I.V."/>
            <person name="Hibbett D."/>
            <person name="Nagy L.G."/>
            <person name="Martin F.M."/>
        </authorList>
    </citation>
    <scope>NUCLEOTIDE SEQUENCE</scope>
    <source>
        <strain evidence="1">Prilba</strain>
    </source>
</reference>
<sequence length="89" mass="9869">MRINQRLQTMEDLLPMRLYNSSISMDDPLRYPPAINIVEPFPNTKNELNELTIAHCAVVAGALGLPQVPPGTTVVECRKQISNFLGCAM</sequence>
<dbReference type="EMBL" id="WHVB01000002">
    <property type="protein sequence ID" value="KAF8485909.1"/>
    <property type="molecule type" value="Genomic_DNA"/>
</dbReference>
<accession>A0A9P5N3T3</accession>